<accession>A0AAV0ENU7</accession>
<evidence type="ECO:0000313" key="1">
    <source>
        <dbReference type="EMBL" id="CAH9124384.1"/>
    </source>
</evidence>
<dbReference type="Proteomes" id="UP001152523">
    <property type="component" value="Unassembled WGS sequence"/>
</dbReference>
<proteinExistence type="predicted"/>
<organism evidence="1 2">
    <name type="scientific">Cuscuta epithymum</name>
    <dbReference type="NCBI Taxonomy" id="186058"/>
    <lineage>
        <taxon>Eukaryota</taxon>
        <taxon>Viridiplantae</taxon>
        <taxon>Streptophyta</taxon>
        <taxon>Embryophyta</taxon>
        <taxon>Tracheophyta</taxon>
        <taxon>Spermatophyta</taxon>
        <taxon>Magnoliopsida</taxon>
        <taxon>eudicotyledons</taxon>
        <taxon>Gunneridae</taxon>
        <taxon>Pentapetalae</taxon>
        <taxon>asterids</taxon>
        <taxon>lamiids</taxon>
        <taxon>Solanales</taxon>
        <taxon>Convolvulaceae</taxon>
        <taxon>Cuscuteae</taxon>
        <taxon>Cuscuta</taxon>
        <taxon>Cuscuta subgen. Cuscuta</taxon>
    </lineage>
</organism>
<dbReference type="EMBL" id="CAMAPF010000934">
    <property type="protein sequence ID" value="CAH9124384.1"/>
    <property type="molecule type" value="Genomic_DNA"/>
</dbReference>
<evidence type="ECO:0000313" key="2">
    <source>
        <dbReference type="Proteomes" id="UP001152523"/>
    </source>
</evidence>
<reference evidence="1" key="1">
    <citation type="submission" date="2022-07" db="EMBL/GenBank/DDBJ databases">
        <authorList>
            <person name="Macas J."/>
            <person name="Novak P."/>
            <person name="Neumann P."/>
        </authorList>
    </citation>
    <scope>NUCLEOTIDE SEQUENCE</scope>
</reference>
<protein>
    <submittedName>
        <fullName evidence="1">Uncharacterized protein</fullName>
    </submittedName>
</protein>
<dbReference type="Pfam" id="PF02992">
    <property type="entry name" value="Transposase_21"/>
    <property type="match status" value="1"/>
</dbReference>
<name>A0AAV0ENU7_9ASTE</name>
<keyword evidence="2" id="KW-1185">Reference proteome</keyword>
<comment type="caution">
    <text evidence="1">The sequence shown here is derived from an EMBL/GenBank/DDBJ whole genome shotgun (WGS) entry which is preliminary data.</text>
</comment>
<dbReference type="AlphaFoldDB" id="A0AAV0ENU7"/>
<dbReference type="PANTHER" id="PTHR10775">
    <property type="entry name" value="OS08G0208400 PROTEIN"/>
    <property type="match status" value="1"/>
</dbReference>
<dbReference type="PANTHER" id="PTHR10775:SF166">
    <property type="entry name" value="OS04G0146034 PROTEIN"/>
    <property type="match status" value="1"/>
</dbReference>
<gene>
    <name evidence="1" type="ORF">CEPIT_LOCUS25947</name>
</gene>
<dbReference type="InterPro" id="IPR004242">
    <property type="entry name" value="Transposase_21"/>
</dbReference>
<sequence>MMAHPSDCEAWRHFDRCHPQFAMEPRNVRLELCSDGFAPFGRFGKNYSCCPVMLTPDMCMKSHFIFLSLICPGSKDPGRKIDIYLQPLIERRTYDVSSDQVFIMKATIIWTISDFPVYVMLSGWSTHGLMGCPICMEKSGANWLSYSKKRKLL</sequence>